<name>A0A9J6NZH8_9CLOT</name>
<organism evidence="1 2">
    <name type="scientific">Oceanirhabdus seepicola</name>
    <dbReference type="NCBI Taxonomy" id="2828781"/>
    <lineage>
        <taxon>Bacteria</taxon>
        <taxon>Bacillati</taxon>
        <taxon>Bacillota</taxon>
        <taxon>Clostridia</taxon>
        <taxon>Eubacteriales</taxon>
        <taxon>Clostridiaceae</taxon>
        <taxon>Oceanirhabdus</taxon>
    </lineage>
</organism>
<reference evidence="1" key="1">
    <citation type="journal article" date="2021" name="mSystems">
        <title>Bacteria and Archaea Synergistically Convert Glycine Betaine to Biogenic Methane in the Formosa Cold Seep of the South China Sea.</title>
        <authorList>
            <person name="Li L."/>
            <person name="Zhang W."/>
            <person name="Zhang S."/>
            <person name="Song L."/>
            <person name="Sun Q."/>
            <person name="Zhang H."/>
            <person name="Xiang H."/>
            <person name="Dong X."/>
        </authorList>
    </citation>
    <scope>NUCLEOTIDE SEQUENCE</scope>
    <source>
        <strain evidence="1">ZWT</strain>
    </source>
</reference>
<accession>A0A9J6NZH8</accession>
<sequence>MEKINLSSLQPCDVLLCRGEGLFSDMIVLLDGGTYSHAALYAGKIDGKHCIMQATGRGIVCDPIEKIKEETFVDVLRFNKDKHKLGEANYPYKPILEIGQAYVDSHVKYAYDHLIILALLTITRDIPLDSFSKKLLRGILDQAADFIFKQLDKGVVPMVCSEIVYRCYDEADNNKKYQLSISDLTLNKFSKHSQEVKVEGFAIENTMDDLDRDFKKSEERFLEAYYKKKEKENKLKGTFTDMVDSCVSPKDLEDSKELTKIGRLSFN</sequence>
<protein>
    <submittedName>
        <fullName evidence="1">Uncharacterized protein</fullName>
    </submittedName>
</protein>
<evidence type="ECO:0000313" key="2">
    <source>
        <dbReference type="Proteomes" id="UP001056429"/>
    </source>
</evidence>
<reference evidence="1" key="2">
    <citation type="submission" date="2021-04" db="EMBL/GenBank/DDBJ databases">
        <authorList>
            <person name="Dong X."/>
        </authorList>
    </citation>
    <scope>NUCLEOTIDE SEQUENCE</scope>
    <source>
        <strain evidence="1">ZWT</strain>
    </source>
</reference>
<dbReference type="SUPFAM" id="SSF54001">
    <property type="entry name" value="Cysteine proteinases"/>
    <property type="match status" value="1"/>
</dbReference>
<gene>
    <name evidence="1" type="ORF">KDK92_09375</name>
</gene>
<dbReference type="Proteomes" id="UP001056429">
    <property type="component" value="Unassembled WGS sequence"/>
</dbReference>
<comment type="caution">
    <text evidence="1">The sequence shown here is derived from an EMBL/GenBank/DDBJ whole genome shotgun (WGS) entry which is preliminary data.</text>
</comment>
<keyword evidence="2" id="KW-1185">Reference proteome</keyword>
<dbReference type="AlphaFoldDB" id="A0A9J6NZH8"/>
<dbReference type="RefSeq" id="WP_250858999.1">
    <property type="nucleotide sequence ID" value="NZ_JAGSOJ010000002.1"/>
</dbReference>
<dbReference type="EMBL" id="JAGSOJ010000002">
    <property type="protein sequence ID" value="MCM1989951.1"/>
    <property type="molecule type" value="Genomic_DNA"/>
</dbReference>
<evidence type="ECO:0000313" key="1">
    <source>
        <dbReference type="EMBL" id="MCM1989951.1"/>
    </source>
</evidence>
<dbReference type="Gene3D" id="3.90.1720.10">
    <property type="entry name" value="endopeptidase domain like (from Nostoc punctiforme)"/>
    <property type="match status" value="1"/>
</dbReference>
<dbReference type="InterPro" id="IPR038765">
    <property type="entry name" value="Papain-like_cys_pep_sf"/>
</dbReference>
<proteinExistence type="predicted"/>